<dbReference type="PIRSF" id="PIRSF028846">
    <property type="entry name" value="UCP028846"/>
    <property type="match status" value="1"/>
</dbReference>
<dbReference type="InterPro" id="IPR008313">
    <property type="entry name" value="GH125"/>
</dbReference>
<organism evidence="3">
    <name type="scientific">freshwater metagenome</name>
    <dbReference type="NCBI Taxonomy" id="449393"/>
    <lineage>
        <taxon>unclassified sequences</taxon>
        <taxon>metagenomes</taxon>
        <taxon>ecological metagenomes</taxon>
    </lineage>
</organism>
<dbReference type="Pfam" id="PF06824">
    <property type="entry name" value="Glyco_hydro_125"/>
    <property type="match status" value="1"/>
</dbReference>
<dbReference type="EMBL" id="CAFBQM010000007">
    <property type="protein sequence ID" value="CAB5054582.1"/>
    <property type="molecule type" value="Genomic_DNA"/>
</dbReference>
<dbReference type="EMBL" id="CAEZYA010000009">
    <property type="protein sequence ID" value="CAB4700807.1"/>
    <property type="molecule type" value="Genomic_DNA"/>
</dbReference>
<dbReference type="EMBL" id="CAEZZN010000048">
    <property type="protein sequence ID" value="CAB4772979.1"/>
    <property type="molecule type" value="Genomic_DNA"/>
</dbReference>
<dbReference type="EMBL" id="CAFBQD010000019">
    <property type="protein sequence ID" value="CAB5049671.1"/>
    <property type="molecule type" value="Genomic_DNA"/>
</dbReference>
<dbReference type="PANTHER" id="PTHR31047:SF0">
    <property type="entry name" value="MEIOTICALLY UP-REGULATED GENE 157 PROTEIN"/>
    <property type="match status" value="1"/>
</dbReference>
<evidence type="ECO:0000313" key="5">
    <source>
        <dbReference type="EMBL" id="CAB4988962.1"/>
    </source>
</evidence>
<dbReference type="InterPro" id="IPR012341">
    <property type="entry name" value="6hp_glycosidase-like_sf"/>
</dbReference>
<gene>
    <name evidence="1" type="ORF">UFOPK2627_00483</name>
    <name evidence="2" type="ORF">UFOPK2879_01117</name>
    <name evidence="3" type="ORF">UFOPK3078_00495</name>
    <name evidence="4" type="ORF">UFOPK3288_00720</name>
    <name evidence="5" type="ORF">UFOPK3990_00952</name>
    <name evidence="6" type="ORF">UFOPK4245_00820</name>
    <name evidence="7" type="ORF">UFOPK4337_00337</name>
</gene>
<name>A0A6J6Y1D7_9ZZZZ</name>
<dbReference type="Gene3D" id="1.50.10.10">
    <property type="match status" value="1"/>
</dbReference>
<evidence type="ECO:0000313" key="1">
    <source>
        <dbReference type="EMBL" id="CAB4700807.1"/>
    </source>
</evidence>
<protein>
    <submittedName>
        <fullName evidence="3">Unannotated protein</fullName>
    </submittedName>
</protein>
<dbReference type="GO" id="GO:0005975">
    <property type="term" value="P:carbohydrate metabolic process"/>
    <property type="evidence" value="ECO:0007669"/>
    <property type="project" value="InterPro"/>
</dbReference>
<sequence>MNKLKNFSNFQNWARPSPENRAFYSTELDVYLDEISQKIDNPELRHLFINTFANTVDTTAYNYIRDGKNHTYIITGDIEAMWLRDSTAQVWHYLPLAKTSAEIDTLLTGLIANQARCILLDPYANAFYDEEKLGIHATDMTQMLPGVHERKWELDSLIYPIALATAYWKLTQSHQPFDEQWRNSISLILETLKVEQRFYGHGPYFFDRVTSNPIDTLSNQGYGPSYMPTGMVASAFRASDDACIYPFNIPENLFALKTLQSLRELLDNLKLNELIATVDELVEDISSGIQKYGHIEHPIFGTIYAFEVDGLGNAVCMDDANVPSLLSLPYLGVITTDDDIYKATRAYILSDENPQFFSGALGSGIGSPHTGKDSIWPISLIIQVSTSTDDEEILNCLRILIKSSVGTGLLHESFNIDNANDYTRPWFAWCNSLFGGLILRLVQERAEILKLI</sequence>
<dbReference type="SMART" id="SM01149">
    <property type="entry name" value="DUF1237"/>
    <property type="match status" value="1"/>
</dbReference>
<evidence type="ECO:0000313" key="7">
    <source>
        <dbReference type="EMBL" id="CAB5054582.1"/>
    </source>
</evidence>
<reference evidence="3" key="1">
    <citation type="submission" date="2020-05" db="EMBL/GenBank/DDBJ databases">
        <authorList>
            <person name="Chiriac C."/>
            <person name="Salcher M."/>
            <person name="Ghai R."/>
            <person name="Kavagutti S V."/>
        </authorList>
    </citation>
    <scope>NUCLEOTIDE SEQUENCE</scope>
</reference>
<dbReference type="InterPro" id="IPR008928">
    <property type="entry name" value="6-hairpin_glycosidase_sf"/>
</dbReference>
<dbReference type="EMBL" id="CAFBOQ010000028">
    <property type="protein sequence ID" value="CAB4988962.1"/>
    <property type="molecule type" value="Genomic_DNA"/>
</dbReference>
<dbReference type="PANTHER" id="PTHR31047">
    <property type="entry name" value="MEIOTICALLY UP-REGULATED GENE 157 PROTEIN"/>
    <property type="match status" value="1"/>
</dbReference>
<dbReference type="EMBL" id="CAFAAU010000010">
    <property type="protein sequence ID" value="CAB4803142.1"/>
    <property type="molecule type" value="Genomic_DNA"/>
</dbReference>
<evidence type="ECO:0000313" key="2">
    <source>
        <dbReference type="EMBL" id="CAB4772979.1"/>
    </source>
</evidence>
<dbReference type="AlphaFoldDB" id="A0A6J6Y1D7"/>
<dbReference type="EMBL" id="CAFBLC010000019">
    <property type="protein sequence ID" value="CAB4854494.1"/>
    <property type="molecule type" value="Genomic_DNA"/>
</dbReference>
<proteinExistence type="predicted"/>
<accession>A0A6J6Y1D7</accession>
<evidence type="ECO:0000313" key="3">
    <source>
        <dbReference type="EMBL" id="CAB4803142.1"/>
    </source>
</evidence>
<evidence type="ECO:0000313" key="6">
    <source>
        <dbReference type="EMBL" id="CAB5049671.1"/>
    </source>
</evidence>
<dbReference type="SUPFAM" id="SSF48208">
    <property type="entry name" value="Six-hairpin glycosidases"/>
    <property type="match status" value="1"/>
</dbReference>
<evidence type="ECO:0000313" key="4">
    <source>
        <dbReference type="EMBL" id="CAB4854494.1"/>
    </source>
</evidence>